<evidence type="ECO:0000259" key="1">
    <source>
        <dbReference type="PROSITE" id="PS50181"/>
    </source>
</evidence>
<organism evidence="2 3">
    <name type="scientific">Trema orientale</name>
    <name type="common">Charcoal tree</name>
    <name type="synonym">Celtis orientalis</name>
    <dbReference type="NCBI Taxonomy" id="63057"/>
    <lineage>
        <taxon>Eukaryota</taxon>
        <taxon>Viridiplantae</taxon>
        <taxon>Streptophyta</taxon>
        <taxon>Embryophyta</taxon>
        <taxon>Tracheophyta</taxon>
        <taxon>Spermatophyta</taxon>
        <taxon>Magnoliopsida</taxon>
        <taxon>eudicotyledons</taxon>
        <taxon>Gunneridae</taxon>
        <taxon>Pentapetalae</taxon>
        <taxon>rosids</taxon>
        <taxon>fabids</taxon>
        <taxon>Rosales</taxon>
        <taxon>Cannabaceae</taxon>
        <taxon>Trema</taxon>
    </lineage>
</organism>
<dbReference type="Pfam" id="PF00646">
    <property type="entry name" value="F-box"/>
    <property type="match status" value="1"/>
</dbReference>
<feature type="domain" description="F-box" evidence="1">
    <location>
        <begin position="14"/>
        <end position="64"/>
    </location>
</feature>
<dbReference type="AlphaFoldDB" id="A0A2P5BD49"/>
<protein>
    <submittedName>
        <fullName evidence="2">F-box domain containing protein</fullName>
    </submittedName>
</protein>
<comment type="caution">
    <text evidence="2">The sequence shown here is derived from an EMBL/GenBank/DDBJ whole genome shotgun (WGS) entry which is preliminary data.</text>
</comment>
<gene>
    <name evidence="2" type="ORF">TorRG33x02_325280</name>
</gene>
<dbReference type="PANTHER" id="PTHR34145">
    <property type="entry name" value="OS02G0105600 PROTEIN"/>
    <property type="match status" value="1"/>
</dbReference>
<dbReference type="Gene3D" id="3.80.10.10">
    <property type="entry name" value="Ribonuclease Inhibitor"/>
    <property type="match status" value="1"/>
</dbReference>
<dbReference type="InterPro" id="IPR032675">
    <property type="entry name" value="LRR_dom_sf"/>
</dbReference>
<evidence type="ECO:0000313" key="2">
    <source>
        <dbReference type="EMBL" id="PON46729.1"/>
    </source>
</evidence>
<dbReference type="InterPro" id="IPR036047">
    <property type="entry name" value="F-box-like_dom_sf"/>
</dbReference>
<proteinExistence type="predicted"/>
<dbReference type="InterPro" id="IPR053772">
    <property type="entry name" value="At1g61320/At1g61330-like"/>
</dbReference>
<dbReference type="OrthoDB" id="1194581at2759"/>
<dbReference type="EMBL" id="JXTC01000549">
    <property type="protein sequence ID" value="PON46729.1"/>
    <property type="molecule type" value="Genomic_DNA"/>
</dbReference>
<accession>A0A2P5BD49</accession>
<name>A0A2P5BD49_TREOI</name>
<dbReference type="PROSITE" id="PS50181">
    <property type="entry name" value="FBOX"/>
    <property type="match status" value="1"/>
</dbReference>
<reference evidence="3" key="1">
    <citation type="submission" date="2016-06" db="EMBL/GenBank/DDBJ databases">
        <title>Parallel loss of symbiosis genes in relatives of nitrogen-fixing non-legume Parasponia.</title>
        <authorList>
            <person name="Van Velzen R."/>
            <person name="Holmer R."/>
            <person name="Bu F."/>
            <person name="Rutten L."/>
            <person name="Van Zeijl A."/>
            <person name="Liu W."/>
            <person name="Santuari L."/>
            <person name="Cao Q."/>
            <person name="Sharma T."/>
            <person name="Shen D."/>
            <person name="Roswanjaya Y."/>
            <person name="Wardhani T."/>
            <person name="Kalhor M.S."/>
            <person name="Jansen J."/>
            <person name="Van den Hoogen J."/>
            <person name="Gungor B."/>
            <person name="Hartog M."/>
            <person name="Hontelez J."/>
            <person name="Verver J."/>
            <person name="Yang W.-C."/>
            <person name="Schijlen E."/>
            <person name="Repin R."/>
            <person name="Schilthuizen M."/>
            <person name="Schranz E."/>
            <person name="Heidstra R."/>
            <person name="Miyata K."/>
            <person name="Fedorova E."/>
            <person name="Kohlen W."/>
            <person name="Bisseling T."/>
            <person name="Smit S."/>
            <person name="Geurts R."/>
        </authorList>
    </citation>
    <scope>NUCLEOTIDE SEQUENCE [LARGE SCALE GENOMIC DNA]</scope>
    <source>
        <strain evidence="3">cv. RG33-2</strain>
    </source>
</reference>
<evidence type="ECO:0000313" key="3">
    <source>
        <dbReference type="Proteomes" id="UP000237000"/>
    </source>
</evidence>
<dbReference type="STRING" id="63057.A0A2P5BD49"/>
<dbReference type="SUPFAM" id="SSF81383">
    <property type="entry name" value="F-box domain"/>
    <property type="match status" value="1"/>
</dbReference>
<dbReference type="SUPFAM" id="SSF52058">
    <property type="entry name" value="L domain-like"/>
    <property type="match status" value="1"/>
</dbReference>
<dbReference type="Proteomes" id="UP000237000">
    <property type="component" value="Unassembled WGS sequence"/>
</dbReference>
<dbReference type="InParanoid" id="A0A2P5BD49"/>
<dbReference type="InterPro" id="IPR001810">
    <property type="entry name" value="F-box_dom"/>
</dbReference>
<dbReference type="PANTHER" id="PTHR34145:SF28">
    <property type="entry name" value="F-BOX DOMAIN-CONTAINING PROTEIN"/>
    <property type="match status" value="1"/>
</dbReference>
<keyword evidence="3" id="KW-1185">Reference proteome</keyword>
<sequence length="594" mass="68541">MARRILRMRMMDVEDLLSELPEEVIHHIMYSLPTLEATRMSVLSKRFFSMWRSLPVIDFDLDQLRSHYSAKDLIDFVVRSLERRRNYGVLQRLRVSSVRGYDDNDDKSLLIKDMLESVINFAIRNKTEELDLDYSTTRKPFYLLPMPIKSLLFSSKCLKSLRLGNIYFGGHYNLILTCPLIEDLKLRRCIGLKSIEITSAAQLIRAVNFTDCASLESIRIEPHSSLQSFTCKCSGHEYYHVSCDTNFNLASLESLKHLHLVSVNITDEWLDYHVSRFVGLESLVLEDCRKIKNILITGENNKSLRKFVFRCRTTPSDANVRIAAPSIEHLRIDDDGYPAKLNISGCKSTLRSLCLTLCTVNDEWIRKNLSGFRSLEKFRFRGRSVKVPLFEKAKHKLYFDSLKELDLGSELLLSSELEIEAPNLESITYTPFRGIDADSAPLRLICPNLTDARLSLQRFGKNLDDPVLHKILIELLRSFGHCKTCSLFVYPPILDKFQFSEHERKTLIPPLYEVKHLIVSSSSISPKDVPWLVDTSLWLVPHPETVSFKLHENNHNMITEIKKRKIVYLVAPPFLLNVGDIVYLKLHGRTWMTA</sequence>